<feature type="transmembrane region" description="Helical" evidence="2">
    <location>
        <begin position="249"/>
        <end position="271"/>
    </location>
</feature>
<feature type="signal peptide" evidence="3">
    <location>
        <begin position="1"/>
        <end position="27"/>
    </location>
</feature>
<reference evidence="4 5" key="1">
    <citation type="journal article" date="2016" name="Mol. Biol. Evol.">
        <title>Comparative Genomics of Early-Diverging Mushroom-Forming Fungi Provides Insights into the Origins of Lignocellulose Decay Capabilities.</title>
        <authorList>
            <person name="Nagy L.G."/>
            <person name="Riley R."/>
            <person name="Tritt A."/>
            <person name="Adam C."/>
            <person name="Daum C."/>
            <person name="Floudas D."/>
            <person name="Sun H."/>
            <person name="Yadav J.S."/>
            <person name="Pangilinan J."/>
            <person name="Larsson K.H."/>
            <person name="Matsuura K."/>
            <person name="Barry K."/>
            <person name="Labutti K."/>
            <person name="Kuo R."/>
            <person name="Ohm R.A."/>
            <person name="Bhattacharya S.S."/>
            <person name="Shirouzu T."/>
            <person name="Yoshinaga Y."/>
            <person name="Martin F.M."/>
            <person name="Grigoriev I.V."/>
            <person name="Hibbett D.S."/>
        </authorList>
    </citation>
    <scope>NUCLEOTIDE SEQUENCE [LARGE SCALE GENOMIC DNA]</scope>
    <source>
        <strain evidence="4 5">93-53</strain>
    </source>
</reference>
<dbReference type="InParanoid" id="A0A165E3B5"/>
<evidence type="ECO:0000256" key="3">
    <source>
        <dbReference type="SAM" id="SignalP"/>
    </source>
</evidence>
<keyword evidence="2" id="KW-1133">Transmembrane helix</keyword>
<organism evidence="4 5">
    <name type="scientific">Laetiporus sulphureus 93-53</name>
    <dbReference type="NCBI Taxonomy" id="1314785"/>
    <lineage>
        <taxon>Eukaryota</taxon>
        <taxon>Fungi</taxon>
        <taxon>Dikarya</taxon>
        <taxon>Basidiomycota</taxon>
        <taxon>Agaricomycotina</taxon>
        <taxon>Agaricomycetes</taxon>
        <taxon>Polyporales</taxon>
        <taxon>Laetiporus</taxon>
    </lineage>
</organism>
<dbReference type="EMBL" id="KV427626">
    <property type="protein sequence ID" value="KZT06161.1"/>
    <property type="molecule type" value="Genomic_DNA"/>
</dbReference>
<evidence type="ECO:0000313" key="4">
    <source>
        <dbReference type="EMBL" id="KZT06161.1"/>
    </source>
</evidence>
<feature type="compositionally biased region" description="Low complexity" evidence="1">
    <location>
        <begin position="219"/>
        <end position="240"/>
    </location>
</feature>
<feature type="compositionally biased region" description="Basic and acidic residues" evidence="1">
    <location>
        <begin position="381"/>
        <end position="392"/>
    </location>
</feature>
<sequence length="461" mass="49602">MRSVEIPLRQLLLVCIVSVLLVRPASFKPTNRTIDDEYGDSVTGLMPLYQGGWNYGPHCSGCYIQPDTLLVFDRTWHDTTTHPADPVASVTLTFNGTAIWVYCIIPNFVDAVTVTTYVNLSFELDGDYVQTFSHEPELNNASMVYNITVYSNTSMDNREHTLIMTPQHAVNASVVLFDWAQYTYDSDPEAEAGTSSTSSSSRVGSGSSRPMPSTSANKPSSSIIISPSSSTPVLVPSGTSDSSRTPVNAIAGGVCGGLGALVLGLLILFLCHRRRGAAWVRKTIRGNSHGQELDESGPVAKLGSTVDLPTTFKPASLYSIATTLPKALIHPSPGTSPITHFPTTHYPVANDLADAPSSMLSTTIRTTSAQSVSTASRAKPARQEKHTARYEESMRQIHDAAELQRQEMGPDSVAGDGPISTPLQDAPSARAHVSPAELKRQIDALQMELCRLKVAEVKSSP</sequence>
<evidence type="ECO:0000256" key="2">
    <source>
        <dbReference type="SAM" id="Phobius"/>
    </source>
</evidence>
<dbReference type="OrthoDB" id="3270641at2759"/>
<keyword evidence="5" id="KW-1185">Reference proteome</keyword>
<feature type="compositionally biased region" description="Polar residues" evidence="1">
    <location>
        <begin position="365"/>
        <end position="376"/>
    </location>
</feature>
<protein>
    <submittedName>
        <fullName evidence="4">Uncharacterized protein</fullName>
    </submittedName>
</protein>
<gene>
    <name evidence="4" type="ORF">LAESUDRAFT_200167</name>
</gene>
<dbReference type="GeneID" id="63818589"/>
<name>A0A165E3B5_9APHY</name>
<keyword evidence="3" id="KW-0732">Signal</keyword>
<feature type="region of interest" description="Disordered" evidence="1">
    <location>
        <begin position="365"/>
        <end position="392"/>
    </location>
</feature>
<accession>A0A165E3B5</accession>
<feature type="region of interest" description="Disordered" evidence="1">
    <location>
        <begin position="188"/>
        <end position="245"/>
    </location>
</feature>
<feature type="chain" id="PRO_5007856993" evidence="3">
    <location>
        <begin position="28"/>
        <end position="461"/>
    </location>
</feature>
<evidence type="ECO:0000256" key="1">
    <source>
        <dbReference type="SAM" id="MobiDB-lite"/>
    </source>
</evidence>
<proteinExistence type="predicted"/>
<dbReference type="AlphaFoldDB" id="A0A165E3B5"/>
<feature type="compositionally biased region" description="Low complexity" evidence="1">
    <location>
        <begin position="193"/>
        <end position="209"/>
    </location>
</feature>
<dbReference type="Gene3D" id="2.60.120.260">
    <property type="entry name" value="Galactose-binding domain-like"/>
    <property type="match status" value="1"/>
</dbReference>
<feature type="region of interest" description="Disordered" evidence="1">
    <location>
        <begin position="405"/>
        <end position="434"/>
    </location>
</feature>
<dbReference type="Proteomes" id="UP000076871">
    <property type="component" value="Unassembled WGS sequence"/>
</dbReference>
<dbReference type="RefSeq" id="XP_040763901.1">
    <property type="nucleotide sequence ID" value="XM_040901557.1"/>
</dbReference>
<keyword evidence="2" id="KW-0472">Membrane</keyword>
<evidence type="ECO:0000313" key="5">
    <source>
        <dbReference type="Proteomes" id="UP000076871"/>
    </source>
</evidence>
<keyword evidence="2" id="KW-0812">Transmembrane</keyword>